<accession>A0A157Q3M7</accession>
<gene>
    <name evidence="2" type="ORF">SAMEA1982600_03172</name>
</gene>
<dbReference type="Proteomes" id="UP000077037">
    <property type="component" value="Unassembled WGS sequence"/>
</dbReference>
<feature type="transmembrane region" description="Helical" evidence="1">
    <location>
        <begin position="54"/>
        <end position="71"/>
    </location>
</feature>
<evidence type="ECO:0000313" key="2">
    <source>
        <dbReference type="EMBL" id="SAI40224.1"/>
    </source>
</evidence>
<proteinExistence type="predicted"/>
<dbReference type="AlphaFoldDB" id="A0A157Q3M7"/>
<feature type="transmembrane region" description="Helical" evidence="1">
    <location>
        <begin position="78"/>
        <end position="97"/>
    </location>
</feature>
<dbReference type="RefSeq" id="WP_066414891.1">
    <property type="nucleotide sequence ID" value="NZ_FKBS01000017.1"/>
</dbReference>
<organism evidence="2 3">
    <name type="scientific">Bordetella ansorpii</name>
    <dbReference type="NCBI Taxonomy" id="288768"/>
    <lineage>
        <taxon>Bacteria</taxon>
        <taxon>Pseudomonadati</taxon>
        <taxon>Pseudomonadota</taxon>
        <taxon>Betaproteobacteria</taxon>
        <taxon>Burkholderiales</taxon>
        <taxon>Alcaligenaceae</taxon>
        <taxon>Bordetella</taxon>
    </lineage>
</organism>
<dbReference type="OrthoDB" id="8657281at2"/>
<keyword evidence="1" id="KW-0812">Transmembrane</keyword>
<reference evidence="2 3" key="1">
    <citation type="submission" date="2016-03" db="EMBL/GenBank/DDBJ databases">
        <authorList>
            <consortium name="Pathogen Informatics"/>
        </authorList>
    </citation>
    <scope>NUCLEOTIDE SEQUENCE [LARGE SCALE GENOMIC DNA]</scope>
    <source>
        <strain evidence="2 3">NCTC13364</strain>
    </source>
</reference>
<evidence type="ECO:0000313" key="3">
    <source>
        <dbReference type="Proteomes" id="UP000077037"/>
    </source>
</evidence>
<evidence type="ECO:0000256" key="1">
    <source>
        <dbReference type="SAM" id="Phobius"/>
    </source>
</evidence>
<feature type="transmembrane region" description="Helical" evidence="1">
    <location>
        <begin position="6"/>
        <end position="23"/>
    </location>
</feature>
<name>A0A157Q3M7_9BORD</name>
<keyword evidence="1" id="KW-1133">Transmembrane helix</keyword>
<dbReference type="EMBL" id="FKBS01000017">
    <property type="protein sequence ID" value="SAI40224.1"/>
    <property type="molecule type" value="Genomic_DNA"/>
</dbReference>
<evidence type="ECO:0008006" key="4">
    <source>
        <dbReference type="Google" id="ProtNLM"/>
    </source>
</evidence>
<protein>
    <recommendedName>
        <fullName evidence="4">MFS transporter</fullName>
    </recommendedName>
</protein>
<sequence length="100" mass="10453">MQTEDSFFGTLGAFLGGAIRVIVDALQAVFGGLGTALADFFAGMARALGMGPSVFNFALLLLGLLLLWTALRAFMRRSIIAGIFWLFLALLLLGGLIGGG</sequence>
<keyword evidence="1" id="KW-0472">Membrane</keyword>